<organism evidence="6 7">
    <name type="scientific">Candidatus Muproteobacteria bacterium RBG_16_65_34</name>
    <dbReference type="NCBI Taxonomy" id="1817760"/>
    <lineage>
        <taxon>Bacteria</taxon>
        <taxon>Pseudomonadati</taxon>
        <taxon>Pseudomonadota</taxon>
        <taxon>Candidatus Muproteobacteria</taxon>
    </lineage>
</organism>
<name>A0A1F6TVT4_9PROT</name>
<evidence type="ECO:0000256" key="1">
    <source>
        <dbReference type="ARBA" id="ARBA00001933"/>
    </source>
</evidence>
<dbReference type="InterPro" id="IPR043131">
    <property type="entry name" value="BCAT-like_N"/>
</dbReference>
<keyword evidence="6" id="KW-0032">Aminotransferase</keyword>
<evidence type="ECO:0000313" key="6">
    <source>
        <dbReference type="EMBL" id="OGI49258.1"/>
    </source>
</evidence>
<dbReference type="GO" id="GO:0005829">
    <property type="term" value="C:cytosol"/>
    <property type="evidence" value="ECO:0007669"/>
    <property type="project" value="TreeGrafter"/>
</dbReference>
<proteinExistence type="inferred from homology"/>
<evidence type="ECO:0000256" key="3">
    <source>
        <dbReference type="ARBA" id="ARBA00022898"/>
    </source>
</evidence>
<keyword evidence="3 5" id="KW-0663">Pyridoxal phosphate</keyword>
<dbReference type="Pfam" id="PF01063">
    <property type="entry name" value="Aminotran_4"/>
    <property type="match status" value="1"/>
</dbReference>
<keyword evidence="6" id="KW-0808">Transferase</keyword>
<dbReference type="PROSITE" id="PS00770">
    <property type="entry name" value="AA_TRANSFER_CLASS_4"/>
    <property type="match status" value="1"/>
</dbReference>
<dbReference type="PANTHER" id="PTHR42743">
    <property type="entry name" value="AMINO-ACID AMINOTRANSFERASE"/>
    <property type="match status" value="1"/>
</dbReference>
<dbReference type="GO" id="GO:0046394">
    <property type="term" value="P:carboxylic acid biosynthetic process"/>
    <property type="evidence" value="ECO:0007669"/>
    <property type="project" value="UniProtKB-ARBA"/>
</dbReference>
<dbReference type="InterPro" id="IPR036038">
    <property type="entry name" value="Aminotransferase-like"/>
</dbReference>
<dbReference type="GO" id="GO:0008652">
    <property type="term" value="P:amino acid biosynthetic process"/>
    <property type="evidence" value="ECO:0007669"/>
    <property type="project" value="UniProtKB-ARBA"/>
</dbReference>
<dbReference type="AlphaFoldDB" id="A0A1F6TVT4"/>
<dbReference type="InterPro" id="IPR018300">
    <property type="entry name" value="Aminotrans_IV_CS"/>
</dbReference>
<protein>
    <submittedName>
        <fullName evidence="6">D-amino acid aminotransferase</fullName>
    </submittedName>
</protein>
<dbReference type="PANTHER" id="PTHR42743:SF10">
    <property type="entry name" value="D-ALANINE AMINOTRANSFERASE"/>
    <property type="match status" value="1"/>
</dbReference>
<comment type="similarity">
    <text evidence="2 4">Belongs to the class-IV pyridoxal-phosphate-dependent aminotransferase family.</text>
</comment>
<evidence type="ECO:0000256" key="2">
    <source>
        <dbReference type="ARBA" id="ARBA00009320"/>
    </source>
</evidence>
<dbReference type="FunFam" id="3.20.10.10:FF:000002">
    <property type="entry name" value="D-alanine aminotransferase"/>
    <property type="match status" value="1"/>
</dbReference>
<dbReference type="InterPro" id="IPR001544">
    <property type="entry name" value="Aminotrans_IV"/>
</dbReference>
<dbReference type="InterPro" id="IPR043132">
    <property type="entry name" value="BCAT-like_C"/>
</dbReference>
<gene>
    <name evidence="6" type="ORF">A2151_06550</name>
</gene>
<dbReference type="EMBL" id="MFSU01000001">
    <property type="protein sequence ID" value="OGI49258.1"/>
    <property type="molecule type" value="Genomic_DNA"/>
</dbReference>
<dbReference type="CDD" id="cd01558">
    <property type="entry name" value="D-AAT_like"/>
    <property type="match status" value="1"/>
</dbReference>
<accession>A0A1F6TVT4</accession>
<evidence type="ECO:0000313" key="7">
    <source>
        <dbReference type="Proteomes" id="UP000178885"/>
    </source>
</evidence>
<sequence>MNGIRLVYLNGQFLPPETARVSVFDRGFVFGDGVYEVIPVFGGRLFRLPQHLARLDASLREIRLANPLNPAQWGEVFARLVREQGGGDLSIYLQITRGVAPRDHAFPPNVAPTVFAYAQPLKYPSAEQLAQGVAAVTCSDIRWLRCDIKAIALLANALLRQEAIDQGAAEAILLRDGCVTEGAASNIFVVKHGRLVTPPKGPYILPGVTRDLVLELARAHGVACAEETVHEEALFGADEVWLTSSTREVLPVTRLNNKPVGSGRPGPMHARMLALYLAYKQSFREGAVD</sequence>
<dbReference type="InterPro" id="IPR050571">
    <property type="entry name" value="Class-IV_PLP-Dep_Aminotrnsfr"/>
</dbReference>
<dbReference type="Proteomes" id="UP000178885">
    <property type="component" value="Unassembled WGS sequence"/>
</dbReference>
<evidence type="ECO:0000256" key="5">
    <source>
        <dbReference type="RuleBase" id="RU004516"/>
    </source>
</evidence>
<reference evidence="6 7" key="1">
    <citation type="journal article" date="2016" name="Nat. Commun.">
        <title>Thousands of microbial genomes shed light on interconnected biogeochemical processes in an aquifer system.</title>
        <authorList>
            <person name="Anantharaman K."/>
            <person name="Brown C.T."/>
            <person name="Hug L.A."/>
            <person name="Sharon I."/>
            <person name="Castelle C.J."/>
            <person name="Probst A.J."/>
            <person name="Thomas B.C."/>
            <person name="Singh A."/>
            <person name="Wilkins M.J."/>
            <person name="Karaoz U."/>
            <person name="Brodie E.L."/>
            <person name="Williams K.H."/>
            <person name="Hubbard S.S."/>
            <person name="Banfield J.F."/>
        </authorList>
    </citation>
    <scope>NUCLEOTIDE SEQUENCE [LARGE SCALE GENOMIC DNA]</scope>
</reference>
<comment type="caution">
    <text evidence="6">The sequence shown here is derived from an EMBL/GenBank/DDBJ whole genome shotgun (WGS) entry which is preliminary data.</text>
</comment>
<dbReference type="Gene3D" id="3.20.10.10">
    <property type="entry name" value="D-amino Acid Aminotransferase, subunit A, domain 2"/>
    <property type="match status" value="1"/>
</dbReference>
<dbReference type="STRING" id="1817760.A2151_06550"/>
<dbReference type="Gene3D" id="3.30.470.10">
    <property type="match status" value="1"/>
</dbReference>
<comment type="cofactor">
    <cofactor evidence="1 5">
        <name>pyridoxal 5'-phosphate</name>
        <dbReference type="ChEBI" id="CHEBI:597326"/>
    </cofactor>
</comment>
<evidence type="ECO:0000256" key="4">
    <source>
        <dbReference type="RuleBase" id="RU004106"/>
    </source>
</evidence>
<dbReference type="GO" id="GO:0008483">
    <property type="term" value="F:transaminase activity"/>
    <property type="evidence" value="ECO:0007669"/>
    <property type="project" value="UniProtKB-KW"/>
</dbReference>
<dbReference type="SUPFAM" id="SSF56752">
    <property type="entry name" value="D-aminoacid aminotransferase-like PLP-dependent enzymes"/>
    <property type="match status" value="1"/>
</dbReference>